<dbReference type="EMBL" id="CAJNOW010015622">
    <property type="protein sequence ID" value="CAF1643755.1"/>
    <property type="molecule type" value="Genomic_DNA"/>
</dbReference>
<evidence type="ECO:0000313" key="3">
    <source>
        <dbReference type="EMBL" id="CAF1643755.1"/>
    </source>
</evidence>
<organism evidence="3 5">
    <name type="scientific">Rotaria magnacalcarata</name>
    <dbReference type="NCBI Taxonomy" id="392030"/>
    <lineage>
        <taxon>Eukaryota</taxon>
        <taxon>Metazoa</taxon>
        <taxon>Spiralia</taxon>
        <taxon>Gnathifera</taxon>
        <taxon>Rotifera</taxon>
        <taxon>Eurotatoria</taxon>
        <taxon>Bdelloidea</taxon>
        <taxon>Philodinida</taxon>
        <taxon>Philodinidae</taxon>
        <taxon>Rotaria</taxon>
    </lineage>
</organism>
<gene>
    <name evidence="4" type="ORF">BYL167_LOCUS14420</name>
    <name evidence="2" type="ORF">CJN711_LOCUS31328</name>
    <name evidence="3" type="ORF">KQP761_LOCUS28575</name>
</gene>
<protein>
    <submittedName>
        <fullName evidence="3">Uncharacterized protein</fullName>
    </submittedName>
</protein>
<proteinExistence type="predicted"/>
<evidence type="ECO:0000313" key="4">
    <source>
        <dbReference type="EMBL" id="CAF4014572.1"/>
    </source>
</evidence>
<dbReference type="EMBL" id="CAJOBH010005140">
    <property type="protein sequence ID" value="CAF4014572.1"/>
    <property type="molecule type" value="Genomic_DNA"/>
</dbReference>
<dbReference type="Proteomes" id="UP000663855">
    <property type="component" value="Unassembled WGS sequence"/>
</dbReference>
<comment type="caution">
    <text evidence="3">The sequence shown here is derived from an EMBL/GenBank/DDBJ whole genome shotgun (WGS) entry which is preliminary data.</text>
</comment>
<name>A0A816DZ10_9BILA</name>
<evidence type="ECO:0000313" key="2">
    <source>
        <dbReference type="EMBL" id="CAF1563425.1"/>
    </source>
</evidence>
<reference evidence="3" key="1">
    <citation type="submission" date="2021-02" db="EMBL/GenBank/DDBJ databases">
        <authorList>
            <person name="Nowell W R."/>
        </authorList>
    </citation>
    <scope>NUCLEOTIDE SEQUENCE</scope>
</reference>
<evidence type="ECO:0000256" key="1">
    <source>
        <dbReference type="SAM" id="MobiDB-lite"/>
    </source>
</evidence>
<dbReference type="AlphaFoldDB" id="A0A816DZ10"/>
<evidence type="ECO:0000313" key="5">
    <source>
        <dbReference type="Proteomes" id="UP000663834"/>
    </source>
</evidence>
<sequence>MNFITKQIEKKVGVDLNGDGVIGSGRQGYGGGYGQAHGAGGGMMNQLEKVTHMDLNGDGRVGGAGYGHAPPPNQYGPPGYPPQYNQYGGAPCPPNYGAYGGPGYPPNYNQYGGGYPPPPMNQYGAPGYASAPYQGGGGGGGMGGGLINQLEKVTHMDLNGDGRVGGSGYRPPHNQYGPPY</sequence>
<feature type="region of interest" description="Disordered" evidence="1">
    <location>
        <begin position="157"/>
        <end position="180"/>
    </location>
</feature>
<dbReference type="Proteomes" id="UP000663834">
    <property type="component" value="Unassembled WGS sequence"/>
</dbReference>
<dbReference type="Proteomes" id="UP000681967">
    <property type="component" value="Unassembled WGS sequence"/>
</dbReference>
<dbReference type="OrthoDB" id="10067579at2759"/>
<accession>A0A816DZ10</accession>
<dbReference type="EMBL" id="CAJNOV010014868">
    <property type="protein sequence ID" value="CAF1563425.1"/>
    <property type="molecule type" value="Genomic_DNA"/>
</dbReference>